<protein>
    <submittedName>
        <fullName evidence="5">DNA replication protein DnaC</fullName>
    </submittedName>
</protein>
<evidence type="ECO:0000313" key="5">
    <source>
        <dbReference type="EMBL" id="RBP33544.1"/>
    </source>
</evidence>
<feature type="domain" description="AAA+ ATPase" evidence="4">
    <location>
        <begin position="100"/>
        <end position="233"/>
    </location>
</feature>
<evidence type="ECO:0000259" key="4">
    <source>
        <dbReference type="SMART" id="SM00382"/>
    </source>
</evidence>
<evidence type="ECO:0000313" key="6">
    <source>
        <dbReference type="Proteomes" id="UP000253628"/>
    </source>
</evidence>
<dbReference type="Gene3D" id="3.40.50.300">
    <property type="entry name" value="P-loop containing nucleotide triphosphate hydrolases"/>
    <property type="match status" value="1"/>
</dbReference>
<dbReference type="RefSeq" id="WP_113935406.1">
    <property type="nucleotide sequence ID" value="NZ_JACCEU010000035.1"/>
</dbReference>
<sequence>MANVAALPIMLKSLRLACIGTHWQTLAKKATAERWVPEHYLAELCAMELATREDKRLQRYHKESGLPPGKTLASFDFSALEGVSLQQINALIQNPHWVEQGENLLLFGASGIGKTHLASSIGYGLVEAGIRVKFSSATHMVQELQQAKQNLGLAEALVKLDKFTVLILDDLGYVKKTAQETSVLFELIAHRYERGTLIITSNQAFKDWDHLFDDSIMTVAAIDRLVHHATIMNCEGESYRRKASLKRMASTQ</sequence>
<keyword evidence="3" id="KW-0067">ATP-binding</keyword>
<dbReference type="OrthoDB" id="9773429at2"/>
<keyword evidence="6" id="KW-1185">Reference proteome</keyword>
<organism evidence="5 6">
    <name type="scientific">Eoetvoesiella caeni</name>
    <dbReference type="NCBI Taxonomy" id="645616"/>
    <lineage>
        <taxon>Bacteria</taxon>
        <taxon>Pseudomonadati</taxon>
        <taxon>Pseudomonadota</taxon>
        <taxon>Betaproteobacteria</taxon>
        <taxon>Burkholderiales</taxon>
        <taxon>Alcaligenaceae</taxon>
        <taxon>Eoetvoesiella</taxon>
    </lineage>
</organism>
<dbReference type="InterPro" id="IPR047661">
    <property type="entry name" value="IstB"/>
</dbReference>
<accession>A0A366GYN7</accession>
<dbReference type="PIRSF" id="PIRSF003073">
    <property type="entry name" value="DNAC_TnpB_IstB"/>
    <property type="match status" value="1"/>
</dbReference>
<dbReference type="CDD" id="cd00009">
    <property type="entry name" value="AAA"/>
    <property type="match status" value="1"/>
</dbReference>
<dbReference type="GO" id="GO:0005524">
    <property type="term" value="F:ATP binding"/>
    <property type="evidence" value="ECO:0007669"/>
    <property type="project" value="UniProtKB-KW"/>
</dbReference>
<evidence type="ECO:0000256" key="2">
    <source>
        <dbReference type="ARBA" id="ARBA00022741"/>
    </source>
</evidence>
<dbReference type="GO" id="GO:0006260">
    <property type="term" value="P:DNA replication"/>
    <property type="evidence" value="ECO:0007669"/>
    <property type="project" value="TreeGrafter"/>
</dbReference>
<dbReference type="InterPro" id="IPR027417">
    <property type="entry name" value="P-loop_NTPase"/>
</dbReference>
<evidence type="ECO:0000256" key="1">
    <source>
        <dbReference type="ARBA" id="ARBA00008059"/>
    </source>
</evidence>
<dbReference type="InterPro" id="IPR020591">
    <property type="entry name" value="Chromosome_initiator_DnaA-like"/>
</dbReference>
<dbReference type="InterPro" id="IPR002611">
    <property type="entry name" value="IstB_ATP-bd"/>
</dbReference>
<dbReference type="PANTHER" id="PTHR30050">
    <property type="entry name" value="CHROMOSOMAL REPLICATION INITIATOR PROTEIN DNAA"/>
    <property type="match status" value="1"/>
</dbReference>
<dbReference type="Pfam" id="PF01695">
    <property type="entry name" value="IstB_IS21"/>
    <property type="match status" value="1"/>
</dbReference>
<dbReference type="PRINTS" id="PR00051">
    <property type="entry name" value="DNAA"/>
</dbReference>
<dbReference type="SUPFAM" id="SSF52540">
    <property type="entry name" value="P-loop containing nucleoside triphosphate hydrolases"/>
    <property type="match status" value="1"/>
</dbReference>
<keyword evidence="2" id="KW-0547">Nucleotide-binding</keyword>
<proteinExistence type="inferred from homology"/>
<comment type="similarity">
    <text evidence="1">Belongs to the IS21/IS1162 putative ATP-binding protein family.</text>
</comment>
<dbReference type="Proteomes" id="UP000253628">
    <property type="component" value="Unassembled WGS sequence"/>
</dbReference>
<reference evidence="5 6" key="1">
    <citation type="submission" date="2018-06" db="EMBL/GenBank/DDBJ databases">
        <title>Genomic Encyclopedia of Type Strains, Phase IV (KMG-IV): sequencing the most valuable type-strain genomes for metagenomic binning, comparative biology and taxonomic classification.</title>
        <authorList>
            <person name="Goeker M."/>
        </authorList>
    </citation>
    <scope>NUCLEOTIDE SEQUENCE [LARGE SCALE GENOMIC DNA]</scope>
    <source>
        <strain evidence="5 6">DSM 25520</strain>
    </source>
</reference>
<gene>
    <name evidence="5" type="ORF">DFR37_1371</name>
</gene>
<name>A0A366GYN7_9BURK</name>
<dbReference type="NCBIfam" id="NF038214">
    <property type="entry name" value="IS21_help_AAA"/>
    <property type="match status" value="1"/>
</dbReference>
<dbReference type="PANTHER" id="PTHR30050:SF4">
    <property type="entry name" value="ATP-BINDING PROTEIN RV3427C IN INSERTION SEQUENCE-RELATED"/>
    <property type="match status" value="1"/>
</dbReference>
<evidence type="ECO:0000256" key="3">
    <source>
        <dbReference type="ARBA" id="ARBA00022840"/>
    </source>
</evidence>
<dbReference type="AlphaFoldDB" id="A0A366GYN7"/>
<comment type="caution">
    <text evidence="5">The sequence shown here is derived from an EMBL/GenBank/DDBJ whole genome shotgun (WGS) entry which is preliminary data.</text>
</comment>
<dbReference type="InterPro" id="IPR003593">
    <property type="entry name" value="AAA+_ATPase"/>
</dbReference>
<dbReference type="EMBL" id="QNRQ01000037">
    <property type="protein sequence ID" value="RBP33544.1"/>
    <property type="molecule type" value="Genomic_DNA"/>
</dbReference>
<dbReference type="SMART" id="SM00382">
    <property type="entry name" value="AAA"/>
    <property type="match status" value="1"/>
</dbReference>
<dbReference type="InterPro" id="IPR028350">
    <property type="entry name" value="DNAC/IstB-like"/>
</dbReference>